<keyword evidence="2" id="KW-0808">Transferase</keyword>
<dbReference type="EMBL" id="FOCG01000007">
    <property type="protein sequence ID" value="SEN17948.1"/>
    <property type="molecule type" value="Genomic_DNA"/>
</dbReference>
<dbReference type="RefSeq" id="WP_162840952.1">
    <property type="nucleotide sequence ID" value="NZ_FOCG01000007.1"/>
</dbReference>
<dbReference type="AlphaFoldDB" id="A0A1H8EGP9"/>
<keyword evidence="3" id="KW-1185">Reference proteome</keyword>
<evidence type="ECO:0000313" key="2">
    <source>
        <dbReference type="EMBL" id="SEN17948.1"/>
    </source>
</evidence>
<name>A0A1H8EGP9_9FIRM</name>
<dbReference type="STRING" id="474960.SAMN05216180_2991"/>
<proteinExistence type="predicted"/>
<feature type="domain" description="Glycosyltransferase 2-like" evidence="1">
    <location>
        <begin position="6"/>
        <end position="145"/>
    </location>
</feature>
<dbReference type="Proteomes" id="UP000199158">
    <property type="component" value="Unassembled WGS sequence"/>
</dbReference>
<dbReference type="CDD" id="cd00761">
    <property type="entry name" value="Glyco_tranf_GTA_type"/>
    <property type="match status" value="1"/>
</dbReference>
<dbReference type="GO" id="GO:0016740">
    <property type="term" value="F:transferase activity"/>
    <property type="evidence" value="ECO:0007669"/>
    <property type="project" value="UniProtKB-KW"/>
</dbReference>
<dbReference type="Gene3D" id="3.90.550.10">
    <property type="entry name" value="Spore Coat Polysaccharide Biosynthesis Protein SpsA, Chain A"/>
    <property type="match status" value="1"/>
</dbReference>
<organism evidence="2 3">
    <name type="scientific">Hydrogenoanaerobacterium saccharovorans</name>
    <dbReference type="NCBI Taxonomy" id="474960"/>
    <lineage>
        <taxon>Bacteria</taxon>
        <taxon>Bacillati</taxon>
        <taxon>Bacillota</taxon>
        <taxon>Clostridia</taxon>
        <taxon>Eubacteriales</taxon>
        <taxon>Oscillospiraceae</taxon>
        <taxon>Hydrogenoanaerobacterium</taxon>
    </lineage>
</organism>
<accession>A0A1H8EGP9</accession>
<dbReference type="InterPro" id="IPR029044">
    <property type="entry name" value="Nucleotide-diphossugar_trans"/>
</dbReference>
<dbReference type="Pfam" id="PF00535">
    <property type="entry name" value="Glycos_transf_2"/>
    <property type="match status" value="1"/>
</dbReference>
<gene>
    <name evidence="2" type="ORF">SAMN05216180_2991</name>
</gene>
<sequence length="343" mass="40447">MKKLAICIPAYNRPKELIDLLKSIILQIDDNNRHQVCIRVCDDCSPNDSLSSVNSFMSNYDIDFIMIRNQQNLRLDKNMLKVVSMADAQYCWLMGDDDALCTGAINKILLYCEQYPDIDVFLTNRYVCSRKLKPFMKEYLTTYKSNITVDFTNKQEVMRYFDRLYSTTCLGYATNLIIKKEKWDNVNCDKYIGTQYIHVAKYLSLLYKKGKLMLLADCLILSRFGNDNFYNSLKQRIFIDYMGFLKLSDMFSDDAEIKRLFLNVVPRHYNRVFLYAVSLTSNLSVDEIEIMHKLGYTKRDLDILKTNNKLLSFVCMNWNIFKQLFVDFNWFVKTSFITLQKIL</sequence>
<evidence type="ECO:0000259" key="1">
    <source>
        <dbReference type="Pfam" id="PF00535"/>
    </source>
</evidence>
<evidence type="ECO:0000313" key="3">
    <source>
        <dbReference type="Proteomes" id="UP000199158"/>
    </source>
</evidence>
<reference evidence="2 3" key="1">
    <citation type="submission" date="2016-10" db="EMBL/GenBank/DDBJ databases">
        <authorList>
            <person name="de Groot N.N."/>
        </authorList>
    </citation>
    <scope>NUCLEOTIDE SEQUENCE [LARGE SCALE GENOMIC DNA]</scope>
    <source>
        <strain evidence="2 3">CGMCC 1.5070</strain>
    </source>
</reference>
<dbReference type="InterPro" id="IPR001173">
    <property type="entry name" value="Glyco_trans_2-like"/>
</dbReference>
<dbReference type="SUPFAM" id="SSF53448">
    <property type="entry name" value="Nucleotide-diphospho-sugar transferases"/>
    <property type="match status" value="1"/>
</dbReference>
<protein>
    <submittedName>
        <fullName evidence="2">Glycosyltransferase involved in cell wall bisynthesis</fullName>
    </submittedName>
</protein>